<dbReference type="PIRSF" id="PIRSF006247">
    <property type="entry name" value="TrkH"/>
    <property type="match status" value="1"/>
</dbReference>
<dbReference type="STRING" id="1547922.ISF6_1601"/>
<comment type="caution">
    <text evidence="15">The sequence shown here is derived from an EMBL/GenBank/DDBJ whole genome shotgun (WGS) entry which is preliminary data.</text>
</comment>
<keyword evidence="13" id="KW-0479">Metal-binding</keyword>
<protein>
    <recommendedName>
        <fullName evidence="12">Trk system potassium uptake protein</fullName>
    </recommendedName>
</protein>
<sequence>MLALLGALLMAFAVAMAVPLAVAWLGDEPHAARDAFAASIPAALLLGMLLWSGNRERPRELQPRDGVLLVVLTWTVLPLCASLPLQLYFAGVGQPLSFTDAAFEAMSALTTTGSTVLTGLDRLPLSINLWRCLLQWIGGMGILVLAVAILPLLGVGGSQLFRMESAGPMKDAKHTPRIAETAKGLWTVYASLSIACLLAYRAGGMGWADAWMHMFTTVSLGGLSSHDASFGFFASPALEWIAVVFMLVCSCNFALYFLMLRKRSWRPLLADPESRGTLGVMVGASLFVAALLMVEDEFQHVGEALRMAFFHVVSIASTTGYASTDYGQWPPLVPILLLLLSGLSTSAGSTGAGIKMIRLLILLKQARREMQRMLHPRTVNPVMLGQRPVAPAAIFSVLAFMLLYGATVIGLTFVLLGTGLPFDTALSAVIGSVNNMGPGLNEIGPAGNYQPFTDVQTWVCTLAMLLGRLELLSVFVLLTPAFWRD</sequence>
<feature type="transmembrane region" description="Helical" evidence="14">
    <location>
        <begin position="184"/>
        <end position="202"/>
    </location>
</feature>
<evidence type="ECO:0000256" key="6">
    <source>
        <dbReference type="ARBA" id="ARBA00022538"/>
    </source>
</evidence>
<keyword evidence="11 12" id="KW-0472">Membrane</keyword>
<keyword evidence="10 12" id="KW-0406">Ion transport</keyword>
<proteinExistence type="inferred from homology"/>
<feature type="binding site" evidence="13">
    <location>
        <position position="111"/>
    </location>
    <ligand>
        <name>K(+)</name>
        <dbReference type="ChEBI" id="CHEBI:29103"/>
    </ligand>
</feature>
<feature type="binding site" evidence="13">
    <location>
        <position position="319"/>
    </location>
    <ligand>
        <name>K(+)</name>
        <dbReference type="ChEBI" id="CHEBI:29103"/>
    </ligand>
</feature>
<dbReference type="GO" id="GO:0015379">
    <property type="term" value="F:potassium:chloride symporter activity"/>
    <property type="evidence" value="ECO:0007669"/>
    <property type="project" value="InterPro"/>
</dbReference>
<evidence type="ECO:0000256" key="10">
    <source>
        <dbReference type="ARBA" id="ARBA00023065"/>
    </source>
</evidence>
<feature type="transmembrane region" description="Helical" evidence="14">
    <location>
        <begin position="455"/>
        <end position="483"/>
    </location>
</feature>
<keyword evidence="4 12" id="KW-1003">Cell membrane</keyword>
<evidence type="ECO:0000256" key="4">
    <source>
        <dbReference type="ARBA" id="ARBA00022475"/>
    </source>
</evidence>
<comment type="function">
    <text evidence="12">Low-affinity potassium transport system. Interacts with Trk system potassium uptake protein TrkA.</text>
</comment>
<keyword evidence="7 14" id="KW-0812">Transmembrane</keyword>
<feature type="transmembrane region" description="Helical" evidence="14">
    <location>
        <begin position="278"/>
        <end position="294"/>
    </location>
</feature>
<evidence type="ECO:0000256" key="11">
    <source>
        <dbReference type="ARBA" id="ARBA00023136"/>
    </source>
</evidence>
<reference evidence="15 16" key="2">
    <citation type="journal article" date="2016" name="Science">
        <title>A bacterium that degrades and assimilates poly(ethylene terephthalate).</title>
        <authorList>
            <person name="Yoshida S."/>
            <person name="Hiraga K."/>
            <person name="Takehana T."/>
            <person name="Taniguchi I."/>
            <person name="Yamaji H."/>
            <person name="Maeda Y."/>
            <person name="Toyohara K."/>
            <person name="Miyamoto K."/>
            <person name="Kimura Y."/>
            <person name="Oda K."/>
        </authorList>
    </citation>
    <scope>NUCLEOTIDE SEQUENCE [LARGE SCALE GENOMIC DNA]</scope>
    <source>
        <strain evidence="16">NBRC 110686 / TISTR 2288 / 201-F6</strain>
    </source>
</reference>
<feature type="transmembrane region" description="Helical" evidence="14">
    <location>
        <begin position="66"/>
        <end position="89"/>
    </location>
</feature>
<feature type="binding site" evidence="13">
    <location>
        <position position="436"/>
    </location>
    <ligand>
        <name>K(+)</name>
        <dbReference type="ChEBI" id="CHEBI:29103"/>
    </ligand>
</feature>
<feature type="transmembrane region" description="Helical" evidence="14">
    <location>
        <begin position="335"/>
        <end position="363"/>
    </location>
</feature>
<evidence type="ECO:0000313" key="15">
    <source>
        <dbReference type="EMBL" id="GAP35828.1"/>
    </source>
</evidence>
<keyword evidence="3 12" id="KW-0813">Transport</keyword>
<dbReference type="InterPro" id="IPR003445">
    <property type="entry name" value="Cat_transpt"/>
</dbReference>
<evidence type="ECO:0000256" key="14">
    <source>
        <dbReference type="SAM" id="Phobius"/>
    </source>
</evidence>
<dbReference type="InterPro" id="IPR004772">
    <property type="entry name" value="TrkH"/>
</dbReference>
<feature type="binding site" evidence="13">
    <location>
        <position position="112"/>
    </location>
    <ligand>
        <name>K(+)</name>
        <dbReference type="ChEBI" id="CHEBI:29103"/>
    </ligand>
</feature>
<dbReference type="PANTHER" id="PTHR32024:SF2">
    <property type="entry name" value="TRK SYSTEM POTASSIUM UPTAKE PROTEIN TRKG-RELATED"/>
    <property type="match status" value="1"/>
</dbReference>
<feature type="transmembrane region" description="Helical" evidence="14">
    <location>
        <begin position="36"/>
        <end position="54"/>
    </location>
</feature>
<feature type="binding site" evidence="13">
    <location>
        <position position="221"/>
    </location>
    <ligand>
        <name>K(+)</name>
        <dbReference type="ChEBI" id="CHEBI:29103"/>
    </ligand>
</feature>
<keyword evidence="6 12" id="KW-0633">Potassium transport</keyword>
<feature type="transmembrane region" description="Helical" evidence="14">
    <location>
        <begin position="132"/>
        <end position="153"/>
    </location>
</feature>
<evidence type="ECO:0000256" key="8">
    <source>
        <dbReference type="ARBA" id="ARBA00022958"/>
    </source>
</evidence>
<feature type="binding site" evidence="13">
    <location>
        <position position="318"/>
    </location>
    <ligand>
        <name>K(+)</name>
        <dbReference type="ChEBI" id="CHEBI:29103"/>
    </ligand>
</feature>
<dbReference type="GO" id="GO:0005886">
    <property type="term" value="C:plasma membrane"/>
    <property type="evidence" value="ECO:0007669"/>
    <property type="project" value="UniProtKB-SubCell"/>
</dbReference>
<evidence type="ECO:0000256" key="1">
    <source>
        <dbReference type="ARBA" id="ARBA00004429"/>
    </source>
</evidence>
<evidence type="ECO:0000256" key="2">
    <source>
        <dbReference type="ARBA" id="ARBA00009137"/>
    </source>
</evidence>
<evidence type="ECO:0000256" key="12">
    <source>
        <dbReference type="PIRNR" id="PIRNR006247"/>
    </source>
</evidence>
<comment type="subcellular location">
    <subcellularLocation>
        <location evidence="1 12">Cell inner membrane</location>
        <topology evidence="1 12">Multi-pass membrane protein</topology>
    </subcellularLocation>
</comment>
<dbReference type="Pfam" id="PF02386">
    <property type="entry name" value="TrkH"/>
    <property type="match status" value="1"/>
</dbReference>
<evidence type="ECO:0000256" key="7">
    <source>
        <dbReference type="ARBA" id="ARBA00022692"/>
    </source>
</evidence>
<gene>
    <name evidence="15" type="ORF">ISF6_1601</name>
</gene>
<dbReference type="EMBL" id="BBYR01000029">
    <property type="protein sequence ID" value="GAP35828.1"/>
    <property type="molecule type" value="Genomic_DNA"/>
</dbReference>
<keyword evidence="9 14" id="KW-1133">Transmembrane helix</keyword>
<dbReference type="GO" id="GO:0046872">
    <property type="term" value="F:metal ion binding"/>
    <property type="evidence" value="ECO:0007669"/>
    <property type="project" value="UniProtKB-KW"/>
</dbReference>
<feature type="binding site" evidence="13">
    <location>
        <position position="435"/>
    </location>
    <ligand>
        <name>K(+)</name>
        <dbReference type="ChEBI" id="CHEBI:29103"/>
    </ligand>
</feature>
<evidence type="ECO:0000256" key="3">
    <source>
        <dbReference type="ARBA" id="ARBA00022448"/>
    </source>
</evidence>
<dbReference type="PANTHER" id="PTHR32024">
    <property type="entry name" value="TRK SYSTEM POTASSIUM UPTAKE PROTEIN TRKG-RELATED"/>
    <property type="match status" value="1"/>
</dbReference>
<keyword evidence="16" id="KW-1185">Reference proteome</keyword>
<keyword evidence="8 12" id="KW-0630">Potassium</keyword>
<evidence type="ECO:0000256" key="5">
    <source>
        <dbReference type="ARBA" id="ARBA00022519"/>
    </source>
</evidence>
<feature type="transmembrane region" description="Helical" evidence="14">
    <location>
        <begin position="240"/>
        <end position="258"/>
    </location>
</feature>
<feature type="transmembrane region" description="Helical" evidence="14">
    <location>
        <begin position="392"/>
        <end position="416"/>
    </location>
</feature>
<name>A0A0K8NZM5_PISS1</name>
<dbReference type="AlphaFoldDB" id="A0A0K8NZM5"/>
<organism evidence="15 16">
    <name type="scientific">Piscinibacter sakaiensis</name>
    <name type="common">Ideonella sakaiensis</name>
    <dbReference type="NCBI Taxonomy" id="1547922"/>
    <lineage>
        <taxon>Bacteria</taxon>
        <taxon>Pseudomonadati</taxon>
        <taxon>Pseudomonadota</taxon>
        <taxon>Betaproteobacteria</taxon>
        <taxon>Burkholderiales</taxon>
        <taxon>Sphaerotilaceae</taxon>
        <taxon>Piscinibacter</taxon>
    </lineage>
</organism>
<evidence type="ECO:0000256" key="9">
    <source>
        <dbReference type="ARBA" id="ARBA00022989"/>
    </source>
</evidence>
<accession>A0A0K8NZM5</accession>
<keyword evidence="5 12" id="KW-0997">Cell inner membrane</keyword>
<dbReference type="Proteomes" id="UP000037660">
    <property type="component" value="Unassembled WGS sequence"/>
</dbReference>
<comment type="similarity">
    <text evidence="2 12">Belongs to the TrkH potassium transport family.</text>
</comment>
<feature type="binding site" evidence="13">
    <location>
        <position position="220"/>
    </location>
    <ligand>
        <name>K(+)</name>
        <dbReference type="ChEBI" id="CHEBI:29103"/>
    </ligand>
</feature>
<evidence type="ECO:0000313" key="16">
    <source>
        <dbReference type="Proteomes" id="UP000037660"/>
    </source>
</evidence>
<reference evidence="16" key="1">
    <citation type="submission" date="2015-07" db="EMBL/GenBank/DDBJ databases">
        <title>Discovery of a poly(ethylene terephthalate assimilation.</title>
        <authorList>
            <person name="Yoshida S."/>
            <person name="Hiraga K."/>
            <person name="Takehana T."/>
            <person name="Taniguchi I."/>
            <person name="Yamaji H."/>
            <person name="Maeda Y."/>
            <person name="Toyohara K."/>
            <person name="Miyamoto K."/>
            <person name="Kimura Y."/>
            <person name="Oda K."/>
        </authorList>
    </citation>
    <scope>NUCLEOTIDE SEQUENCE [LARGE SCALE GENOMIC DNA]</scope>
    <source>
        <strain evidence="16">NBRC 110686 / TISTR 2288 / 201-F6</strain>
    </source>
</reference>
<evidence type="ECO:0000256" key="13">
    <source>
        <dbReference type="PIRSR" id="PIRSR006247-1"/>
    </source>
</evidence>